<keyword evidence="6" id="KW-0804">Transcription</keyword>
<dbReference type="PANTHER" id="PTHR12623:SF9">
    <property type="entry name" value="NGFI-A-BINDING PROTEIN 1"/>
    <property type="match status" value="1"/>
</dbReference>
<evidence type="ECO:0000313" key="14">
    <source>
        <dbReference type="Proteomes" id="UP001444071"/>
    </source>
</evidence>
<dbReference type="Pfam" id="PF04905">
    <property type="entry name" value="NCD2"/>
    <property type="match status" value="1"/>
</dbReference>
<dbReference type="PANTHER" id="PTHR12623">
    <property type="entry name" value="NGFI-A BINDING PROTEIN"/>
    <property type="match status" value="1"/>
</dbReference>
<accession>A0ABV0WA57</accession>
<feature type="region of interest" description="Disordered" evidence="8">
    <location>
        <begin position="568"/>
        <end position="605"/>
    </location>
</feature>
<feature type="signal peptide" evidence="9">
    <location>
        <begin position="1"/>
        <end position="26"/>
    </location>
</feature>
<dbReference type="Pfam" id="PF04904">
    <property type="entry name" value="SAM_NCD1"/>
    <property type="match status" value="1"/>
</dbReference>
<keyword evidence="5" id="KW-0805">Transcription regulation</keyword>
<feature type="compositionally biased region" description="Polar residues" evidence="8">
    <location>
        <begin position="581"/>
        <end position="591"/>
    </location>
</feature>
<keyword evidence="9" id="KW-0732">Signal</keyword>
<comment type="subcellular location">
    <subcellularLocation>
        <location evidence="1">Nucleus</location>
    </subcellularLocation>
</comment>
<evidence type="ECO:0000259" key="12">
    <source>
        <dbReference type="Pfam" id="PF04905"/>
    </source>
</evidence>
<feature type="chain" id="PRO_5046868135" evidence="9">
    <location>
        <begin position="27"/>
        <end position="605"/>
    </location>
</feature>
<feature type="region of interest" description="Disordered" evidence="8">
    <location>
        <begin position="291"/>
        <end position="333"/>
    </location>
</feature>
<evidence type="ECO:0000256" key="4">
    <source>
        <dbReference type="ARBA" id="ARBA00022491"/>
    </source>
</evidence>
<comment type="caution">
    <text evidence="13">The sequence shown here is derived from an EMBL/GenBank/DDBJ whole genome shotgun (WGS) entry which is preliminary data.</text>
</comment>
<reference evidence="13 14" key="1">
    <citation type="submission" date="2021-06" db="EMBL/GenBank/DDBJ databases">
        <authorList>
            <person name="Palmer J.M."/>
        </authorList>
    </citation>
    <scope>NUCLEOTIDE SEQUENCE [LARGE SCALE GENOMIC DNA]</scope>
    <source>
        <strain evidence="13 14">XR_2019</strain>
        <tissue evidence="13">Muscle</tissue>
    </source>
</reference>
<evidence type="ECO:0000256" key="5">
    <source>
        <dbReference type="ARBA" id="ARBA00023015"/>
    </source>
</evidence>
<feature type="domain" description="Nab N-terminal" evidence="11">
    <location>
        <begin position="160"/>
        <end position="237"/>
    </location>
</feature>
<evidence type="ECO:0000256" key="9">
    <source>
        <dbReference type="SAM" id="SignalP"/>
    </source>
</evidence>
<dbReference type="InterPro" id="IPR006988">
    <property type="entry name" value="Nab_N"/>
</dbReference>
<dbReference type="Pfam" id="PF04902">
    <property type="entry name" value="Nab1"/>
    <property type="match status" value="1"/>
</dbReference>
<name>A0ABV0WA57_9TELE</name>
<evidence type="ECO:0000256" key="3">
    <source>
        <dbReference type="ARBA" id="ARBA00011364"/>
    </source>
</evidence>
<keyword evidence="4" id="KW-0678">Repressor</keyword>
<feature type="domain" description="Nab1 C-terminal" evidence="10">
    <location>
        <begin position="470"/>
        <end position="580"/>
    </location>
</feature>
<dbReference type="InterPro" id="IPR038398">
    <property type="entry name" value="NCD2_sf"/>
</dbReference>
<gene>
    <name evidence="13" type="primary">NAB1</name>
    <name evidence="13" type="ORF">XENORESO_019914</name>
</gene>
<evidence type="ECO:0000256" key="8">
    <source>
        <dbReference type="SAM" id="MobiDB-lite"/>
    </source>
</evidence>
<dbReference type="Proteomes" id="UP001444071">
    <property type="component" value="Unassembled WGS sequence"/>
</dbReference>
<evidence type="ECO:0000256" key="7">
    <source>
        <dbReference type="ARBA" id="ARBA00023242"/>
    </source>
</evidence>
<dbReference type="Gene3D" id="1.20.120.2010">
    <property type="entry name" value="NAB conserved domain 2"/>
    <property type="match status" value="1"/>
</dbReference>
<dbReference type="EMBL" id="JAHRIM010040113">
    <property type="protein sequence ID" value="MEQ2266325.1"/>
    <property type="molecule type" value="Genomic_DNA"/>
</dbReference>
<evidence type="ECO:0000256" key="6">
    <source>
        <dbReference type="ARBA" id="ARBA00023163"/>
    </source>
</evidence>
<evidence type="ECO:0000256" key="2">
    <source>
        <dbReference type="ARBA" id="ARBA00008864"/>
    </source>
</evidence>
<comment type="subunit">
    <text evidence="3">Homomultimers may associate with EGR1 bound to DNA.</text>
</comment>
<feature type="compositionally biased region" description="Polar residues" evidence="8">
    <location>
        <begin position="296"/>
        <end position="305"/>
    </location>
</feature>
<dbReference type="InterPro" id="IPR006989">
    <property type="entry name" value="NAB_co-repressor_dom"/>
</dbReference>
<feature type="domain" description="NAB co-repressor" evidence="12">
    <location>
        <begin position="339"/>
        <end position="466"/>
    </location>
</feature>
<proteinExistence type="inferred from homology"/>
<keyword evidence="7" id="KW-0539">Nucleus</keyword>
<feature type="compositionally biased region" description="Low complexity" evidence="8">
    <location>
        <begin position="320"/>
        <end position="332"/>
    </location>
</feature>
<evidence type="ECO:0000256" key="1">
    <source>
        <dbReference type="ARBA" id="ARBA00004123"/>
    </source>
</evidence>
<evidence type="ECO:0000313" key="13">
    <source>
        <dbReference type="EMBL" id="MEQ2266325.1"/>
    </source>
</evidence>
<organism evidence="13 14">
    <name type="scientific">Xenotaenia resolanae</name>
    <dbReference type="NCBI Taxonomy" id="208358"/>
    <lineage>
        <taxon>Eukaryota</taxon>
        <taxon>Metazoa</taxon>
        <taxon>Chordata</taxon>
        <taxon>Craniata</taxon>
        <taxon>Vertebrata</taxon>
        <taxon>Euteleostomi</taxon>
        <taxon>Actinopterygii</taxon>
        <taxon>Neopterygii</taxon>
        <taxon>Teleostei</taxon>
        <taxon>Neoteleostei</taxon>
        <taxon>Acanthomorphata</taxon>
        <taxon>Ovalentaria</taxon>
        <taxon>Atherinomorphae</taxon>
        <taxon>Cyprinodontiformes</taxon>
        <taxon>Goodeidae</taxon>
        <taxon>Xenotaenia</taxon>
    </lineage>
</organism>
<sequence length="605" mass="67234">MELAQWHDFTLPQRFFFLTSLFCSSGLLEDVCTGSFCLCEAESPPAWLPGPILGEAGPPPTHPAGVERGMWSSLLAGSAGCHSSAEPSLRRGLTCIQEESKPSLLRLQAEKLTAMLSRININLTGCQELEQGGVPVEEPSELNRQWNKDVCFLGMAAVLPRTLGELQLYRILQRANLLYYYEAFIQQGGDDVQQLCEAGEEEFLEIMALVGMASKPLHVRRLQKALRDWVTNPAIFNQPLTSLPVCSIPVYKLPESSPTLLSAQDRTNTASVKIPKAIAAACSDPGKLDVARDKVSTGSPLQGSSEARFWSGHSNDSEHSLSPSDLGSPSSPRDAMEALDAAAVQSVLECVDRMAPGLPKTDLAEVKEQLKNNKKLAKMIGHIFEMSDDDPRREEEIRKYSAIYGRFDSKRRDGKHLTLHELTVNEAAAQLCMRDMALLTRRDELFGLARQISREVTYKYTYRTSKSRCGDRDEPSPKRIKTEENFFDIQEALQAIHMRQEMLREQLACAKSKGEETVGRNLQMQLERLLARQMEILQDAAVQERLQALDWRIPPAALKYLNDAQNTNGAAAADSSRDSQENGVSQRAPSNTEKKIIKSEPEDST</sequence>
<evidence type="ECO:0000259" key="11">
    <source>
        <dbReference type="Pfam" id="PF04904"/>
    </source>
</evidence>
<keyword evidence="14" id="KW-1185">Reference proteome</keyword>
<feature type="compositionally biased region" description="Basic and acidic residues" evidence="8">
    <location>
        <begin position="592"/>
        <end position="605"/>
    </location>
</feature>
<evidence type="ECO:0000259" key="10">
    <source>
        <dbReference type="Pfam" id="PF04902"/>
    </source>
</evidence>
<comment type="similarity">
    <text evidence="2">Belongs to the NAB family.</text>
</comment>
<dbReference type="InterPro" id="IPR006986">
    <property type="entry name" value="Nab1_C"/>
</dbReference>
<dbReference type="InterPro" id="IPR039040">
    <property type="entry name" value="NAB_fam"/>
</dbReference>
<protein>
    <submittedName>
        <fullName evidence="13">NGFI-A-binding protein 1</fullName>
    </submittedName>
</protein>